<dbReference type="RefSeq" id="WP_248592158.1">
    <property type="nucleotide sequence ID" value="NZ_BAABEB010000010.1"/>
</dbReference>
<keyword evidence="1" id="KW-0812">Transmembrane</keyword>
<gene>
    <name evidence="2" type="ORF">FOF52_02195</name>
</gene>
<keyword evidence="1" id="KW-1133">Transmembrane helix</keyword>
<evidence type="ECO:0000313" key="3">
    <source>
        <dbReference type="Proteomes" id="UP000832041"/>
    </source>
</evidence>
<name>A0ABY4L0R6_THEAE</name>
<proteinExistence type="predicted"/>
<organism evidence="2 3">
    <name type="scientific">Thermobifida alba</name>
    <name type="common">Thermomonospora alba</name>
    <dbReference type="NCBI Taxonomy" id="53522"/>
    <lineage>
        <taxon>Bacteria</taxon>
        <taxon>Bacillati</taxon>
        <taxon>Actinomycetota</taxon>
        <taxon>Actinomycetes</taxon>
        <taxon>Streptosporangiales</taxon>
        <taxon>Nocardiopsidaceae</taxon>
        <taxon>Thermobifida</taxon>
    </lineage>
</organism>
<sequence length="45" mass="5332">MRERPRSMGVKNWGRKYRHQGRIDRIVITLLWLTVVVLALVSILT</sequence>
<keyword evidence="3" id="KW-1185">Reference proteome</keyword>
<dbReference type="Proteomes" id="UP000832041">
    <property type="component" value="Chromosome"/>
</dbReference>
<evidence type="ECO:0000256" key="1">
    <source>
        <dbReference type="SAM" id="Phobius"/>
    </source>
</evidence>
<dbReference type="EMBL" id="CP051627">
    <property type="protein sequence ID" value="UPT19923.1"/>
    <property type="molecule type" value="Genomic_DNA"/>
</dbReference>
<feature type="transmembrane region" description="Helical" evidence="1">
    <location>
        <begin position="26"/>
        <end position="44"/>
    </location>
</feature>
<evidence type="ECO:0000313" key="2">
    <source>
        <dbReference type="EMBL" id="UPT19923.1"/>
    </source>
</evidence>
<keyword evidence="1" id="KW-0472">Membrane</keyword>
<reference evidence="2 3" key="1">
    <citation type="submission" date="2020-04" db="EMBL/GenBank/DDBJ databases">
        <title>Thermobifida alba genome sequencing and assembly.</title>
        <authorList>
            <person name="Luzics S."/>
            <person name="Horvath B."/>
            <person name="Nagy I."/>
            <person name="Toth A."/>
            <person name="Nagy I."/>
            <person name="Kukolya J."/>
        </authorList>
    </citation>
    <scope>NUCLEOTIDE SEQUENCE [LARGE SCALE GENOMIC DNA]</scope>
    <source>
        <strain evidence="2 3">DSM 43795</strain>
    </source>
</reference>
<protein>
    <submittedName>
        <fullName evidence="2">Uncharacterized protein</fullName>
    </submittedName>
</protein>
<accession>A0ABY4L0R6</accession>